<proteinExistence type="predicted"/>
<dbReference type="Gene3D" id="2.60.40.10">
    <property type="entry name" value="Immunoglobulins"/>
    <property type="match status" value="2"/>
</dbReference>
<gene>
    <name evidence="2 3" type="ORF">zgc:113298</name>
</gene>
<dbReference type="Pfam" id="PF07686">
    <property type="entry name" value="V-set"/>
    <property type="match status" value="1"/>
</dbReference>
<dbReference type="InterPro" id="IPR013783">
    <property type="entry name" value="Ig-like_fold"/>
</dbReference>
<accession>A0AA58BSY5</accession>
<protein>
    <submittedName>
        <fullName evidence="2">Uncharacterized protein isoform X1</fullName>
    </submittedName>
</protein>
<reference evidence="2" key="1">
    <citation type="submission" date="2025-08" db="UniProtKB">
        <authorList>
            <consortium name="RefSeq"/>
        </authorList>
    </citation>
    <scope>IDENTIFICATION</scope>
    <source>
        <strain evidence="2">Tuebingen</strain>
        <tissue evidence="2">Fibroblasts and whole tissue</tissue>
    </source>
</reference>
<dbReference type="RefSeq" id="XP_017208915.2">
    <property type="nucleotide sequence ID" value="XM_017353426.4"/>
</dbReference>
<dbReference type="SMART" id="SM00409">
    <property type="entry name" value="IG"/>
    <property type="match status" value="2"/>
</dbReference>
<dbReference type="Bgee" id="ENSDARG00000071648">
    <property type="expression patterns" value="Expressed in granulocyte and 18 other cell types or tissues"/>
</dbReference>
<dbReference type="InterPro" id="IPR013106">
    <property type="entry name" value="Ig_V-set"/>
</dbReference>
<dbReference type="OrthoDB" id="8741746at2759"/>
<dbReference type="GeneTree" id="ENSGT01050000244806"/>
<dbReference type="AGR" id="ZFIN:ZDB-GENE-050522-40"/>
<evidence type="ECO:0000313" key="2">
    <source>
        <dbReference type="RefSeq" id="XP_017208915.2"/>
    </source>
</evidence>
<evidence type="ECO:0000313" key="3">
    <source>
        <dbReference type="ZFIN" id="ZDB-GENE-050522-40"/>
    </source>
</evidence>
<dbReference type="KEGG" id="dre:553751"/>
<dbReference type="PANTHER" id="PTHR21063">
    <property type="entry name" value="LFA-3"/>
    <property type="match status" value="1"/>
</dbReference>
<name>A0AA58BSY5_DANRE</name>
<dbReference type="PaxDb" id="7955-ENSDARP00000123986"/>
<dbReference type="Proteomes" id="UP000000437">
    <property type="component" value="Chromosome 22"/>
</dbReference>
<dbReference type="PANTHER" id="PTHR21063:SF4">
    <property type="entry name" value="CD48 ANTIGEN-RELATED"/>
    <property type="match status" value="1"/>
</dbReference>
<organism evidence="1 2">
    <name type="scientific">Danio rerio</name>
    <name type="common">Zebrafish</name>
    <name type="synonym">Brachydanio rerio</name>
    <dbReference type="NCBI Taxonomy" id="7955"/>
    <lineage>
        <taxon>Eukaryota</taxon>
        <taxon>Metazoa</taxon>
        <taxon>Chordata</taxon>
        <taxon>Craniata</taxon>
        <taxon>Vertebrata</taxon>
        <taxon>Euteleostomi</taxon>
        <taxon>Actinopterygii</taxon>
        <taxon>Neopterygii</taxon>
        <taxon>Teleostei</taxon>
        <taxon>Ostariophysi</taxon>
        <taxon>Cypriniformes</taxon>
        <taxon>Danionidae</taxon>
        <taxon>Danioninae</taxon>
        <taxon>Danio</taxon>
    </lineage>
</organism>
<keyword evidence="1" id="KW-1185">Reference proteome</keyword>
<dbReference type="InterPro" id="IPR003599">
    <property type="entry name" value="Ig_sub"/>
</dbReference>
<dbReference type="SUPFAM" id="SSF48726">
    <property type="entry name" value="Immunoglobulin"/>
    <property type="match status" value="2"/>
</dbReference>
<evidence type="ECO:0000313" key="1">
    <source>
        <dbReference type="Proteomes" id="UP000000437"/>
    </source>
</evidence>
<dbReference type="ZFIN" id="ZDB-GENE-050522-40">
    <property type="gene designation" value="zgc:113298"/>
</dbReference>
<sequence>MTHVFSLFSWILIVLVLDVTSVHAVVVSLSLSVTEGESVTLHTGVMKQQHEDVKWYFNKTRIAQLNGDVSDMCTDVQCNEGTERFRGRLKLDLKTGSLIIININTTDSGEYQLVVNGNSGKIFNVTVQDDPAAHRYQIKGNQGESVTFNPYMRRDINVMRYFFNDILIAEITVNQSQICTNVRCKERFTDRLKLDSETGYLTITNTISTDSGNYTLEIFIRSDERFSITREKTFSLTITSPPPSHLSEGAIAGIVVLVVAAAAAAVVGGVIYYLCHRKKEAAAQNVRLTSLISRRNVRRCWRGRCWRGRWWREYAERIIMRCRRSRSQKSSAEIPQQQQRSTLAEILSLEDLKETIVIKRETHSAHIHH</sequence>
<dbReference type="InterPro" id="IPR036179">
    <property type="entry name" value="Ig-like_dom_sf"/>
</dbReference>